<dbReference type="Pfam" id="PF10145">
    <property type="entry name" value="PhageMin_Tail"/>
    <property type="match status" value="1"/>
</dbReference>
<keyword evidence="2" id="KW-0812">Transmembrane</keyword>
<organism evidence="4 5">
    <name type="scientific">Curtobacterium pusillum</name>
    <dbReference type="NCBI Taxonomy" id="69373"/>
    <lineage>
        <taxon>Bacteria</taxon>
        <taxon>Bacillati</taxon>
        <taxon>Actinomycetota</taxon>
        <taxon>Actinomycetes</taxon>
        <taxon>Micrococcales</taxon>
        <taxon>Microbacteriaceae</taxon>
        <taxon>Curtobacterium</taxon>
    </lineage>
</organism>
<evidence type="ECO:0000313" key="4">
    <source>
        <dbReference type="EMBL" id="NUU12709.1"/>
    </source>
</evidence>
<feature type="transmembrane region" description="Helical" evidence="2">
    <location>
        <begin position="423"/>
        <end position="443"/>
    </location>
</feature>
<reference evidence="4 5" key="1">
    <citation type="submission" date="2020-05" db="EMBL/GenBank/DDBJ databases">
        <title>Genome Sequencing of Type Strains.</title>
        <authorList>
            <person name="Lemaire J.F."/>
            <person name="Inderbitzin P."/>
            <person name="Gregorio O.A."/>
            <person name="Collins S.B."/>
            <person name="Wespe N."/>
            <person name="Knight-Connoni V."/>
        </authorList>
    </citation>
    <scope>NUCLEOTIDE SEQUENCE [LARGE SCALE GENOMIC DNA]</scope>
    <source>
        <strain evidence="4 5">ATCC 19096</strain>
    </source>
</reference>
<dbReference type="Proteomes" id="UP000573001">
    <property type="component" value="Unassembled WGS sequence"/>
</dbReference>
<sequence length="606" mass="62031">MANKTAILAVKILGDAVGAQKAAQQAEKAVDGLEEHVQKAKDGLNVAGAAAGVALVAGVVGAVDNAQIGNKLAGQLALDPQESARLGKINGDLFADAYGESLEQVAEASRQVIGNIDGMRGANDDAMRDITAKVLDVSTTFDQDLGGVTTAVGQLMRTGMAPDAQAALDIITAGLQGNARAGEDLIDTFTEYPALFERLGLDGQTAVGLIDQGLAAGARNTDLVADALKEFQIRATDGSTTSAAGFEALGLNAQQATAQIAAGGDSAAAGLQDVLDRLRGIEDPVQRNAAAVALFGTQAEDLGDALFALDPSSAVQALGDVEGAAKRLDDTVNQDQGFEQLKRTVTTTFTDIGAAALPVLEPVLTLLQQWAPVLGPLALVVGAVAGAVTLYSGAMKVFAAVQAIQTAAQWASNAAWLANPITWIVLGIIVVLAAVVAAIVLVVTHWDNFRENGAAAVEWVGEKIDGFKNSVIDAWNWVSTLASALWDIATFNFGSGFDKLSSLFGGGASARTVEIAAAQTRSVARLATTARVAAVATPTARVSDGWSATAAFATAARAASAGSVTNNYVTLNGVIDKAGAAREIRKVLRDESRSSGRSTVAGGVSW</sequence>
<name>A0ABX2MBL5_9MICO</name>
<comment type="caution">
    <text evidence="4">The sequence shown here is derived from an EMBL/GenBank/DDBJ whole genome shotgun (WGS) entry which is preliminary data.</text>
</comment>
<accession>A0ABX2MBL5</accession>
<evidence type="ECO:0000313" key="5">
    <source>
        <dbReference type="Proteomes" id="UP000573001"/>
    </source>
</evidence>
<feature type="coiled-coil region" evidence="1">
    <location>
        <begin position="16"/>
        <end position="43"/>
    </location>
</feature>
<evidence type="ECO:0000256" key="1">
    <source>
        <dbReference type="SAM" id="Coils"/>
    </source>
</evidence>
<keyword evidence="5" id="KW-1185">Reference proteome</keyword>
<dbReference type="EMBL" id="JABMCE010000049">
    <property type="protein sequence ID" value="NUU12709.1"/>
    <property type="molecule type" value="Genomic_DNA"/>
</dbReference>
<feature type="domain" description="Phage tail tape measure protein" evidence="3">
    <location>
        <begin position="95"/>
        <end position="296"/>
    </location>
</feature>
<feature type="transmembrane region" description="Helical" evidence="2">
    <location>
        <begin position="370"/>
        <end position="390"/>
    </location>
</feature>
<gene>
    <name evidence="4" type="ORF">HP507_02480</name>
</gene>
<evidence type="ECO:0000259" key="3">
    <source>
        <dbReference type="Pfam" id="PF10145"/>
    </source>
</evidence>
<keyword evidence="1" id="KW-0175">Coiled coil</keyword>
<dbReference type="InterPro" id="IPR010090">
    <property type="entry name" value="Phage_tape_meas"/>
</dbReference>
<keyword evidence="2" id="KW-0472">Membrane</keyword>
<dbReference type="RefSeq" id="WP_175350277.1">
    <property type="nucleotide sequence ID" value="NZ_BAAAWQ010000001.1"/>
</dbReference>
<proteinExistence type="predicted"/>
<evidence type="ECO:0000256" key="2">
    <source>
        <dbReference type="SAM" id="Phobius"/>
    </source>
</evidence>
<protein>
    <recommendedName>
        <fullName evidence="3">Phage tail tape measure protein domain-containing protein</fullName>
    </recommendedName>
</protein>
<keyword evidence="2" id="KW-1133">Transmembrane helix</keyword>